<dbReference type="Pfam" id="PF04781">
    <property type="entry name" value="DUF627"/>
    <property type="match status" value="1"/>
</dbReference>
<dbReference type="Pfam" id="PF04780">
    <property type="entry name" value="DUF629"/>
    <property type="match status" value="1"/>
</dbReference>
<dbReference type="InterPro" id="IPR006865">
    <property type="entry name" value="DUF629"/>
</dbReference>
<reference evidence="6" key="1">
    <citation type="submission" date="2025-08" db="UniProtKB">
        <authorList>
            <consortium name="RefSeq"/>
        </authorList>
    </citation>
    <scope>IDENTIFICATION</scope>
</reference>
<dbReference type="Pfam" id="PF00443">
    <property type="entry name" value="UCH"/>
    <property type="match status" value="1"/>
</dbReference>
<evidence type="ECO:0000256" key="3">
    <source>
        <dbReference type="SAM" id="MobiDB-lite"/>
    </source>
</evidence>
<dbReference type="PROSITE" id="PS50235">
    <property type="entry name" value="USP_3"/>
    <property type="match status" value="1"/>
</dbReference>
<feature type="compositionally biased region" description="Low complexity" evidence="3">
    <location>
        <begin position="15"/>
        <end position="44"/>
    </location>
</feature>
<dbReference type="PANTHER" id="PTHR22975">
    <property type="entry name" value="UBIQUITIN SPECIFIC PROTEINASE"/>
    <property type="match status" value="1"/>
</dbReference>
<evidence type="ECO:0000259" key="4">
    <source>
        <dbReference type="PROSITE" id="PS50235"/>
    </source>
</evidence>
<dbReference type="RefSeq" id="XP_029117313.1">
    <property type="nucleotide sequence ID" value="XM_029261480.1"/>
</dbReference>
<protein>
    <submittedName>
        <fullName evidence="6">Uncharacterized protein LOC105034021 isoform X1</fullName>
    </submittedName>
</protein>
<dbReference type="SUPFAM" id="SSF54001">
    <property type="entry name" value="Cysteine proteinases"/>
    <property type="match status" value="1"/>
</dbReference>
<sequence>MGPRKRNPQQRPTRPASDAPAPAAAAPAAAAADADVSPSPAADAGLQSVHKEAPLTAATATSTAASAADEVPAAVKAECERALTALRRGNHKKALRLMRDACLQHESSPLLHRVHGTVQVKVAALLDDSNAKLRHLRAAIDSARRAVALSPSSIEFAHFYANLLYEAATDGRGYEEVVQECERALSILDPIDPARESLHDEAAHKLSSPEARIDQVRQELRALIQKSNIASISTWMKNLGGAAGEEKFRLIPMRRLSDDPMEVRVVPAARRPNEIKKATKTPEERRKEIEVRVAAARLLQQRSPQSGGEDDARAVDSPASSSSSIGHRLAERRKANSRKPASSTDRVDQVRAYWKSMSIEKRLGFLVVSIPELRAHYASLSPKDSFASGILSEALSFAEANGAWRFWLCCCCDEKFTDCDSHMQHVVREHMGSLLPKLQSVLPQEVDGEWIEMLVNGSWKPIDASVAAQMLEEEQLKCRSVVKDVDLDTGSKDKHCISEYWSAREKLDSSPSSLRGWSNGQDACNGFTMEGRNGDASNFDDVSQRWPLCDDMERGKLLERIQGMFQLLVKHKSLSVSHVNKVIQFAMEEIQGFQSGSLLLSHSLDQSPLCICFLGASQLQKILKFLQELSQSCGLGRYSEKDSNAGDADIAGQGSEVLDAITLNCDSSNLLLDGRSFSGKIGSGNADNCGSDEGTESAPDTNALFSWLFAGPSSGEQLSAWTRMRKEKSHQGMEILRMLEKEFHLLQSMCERKCDHLSYEEALQTVENLCFEELKRREHAGKLVSQSYEAVLRKRREELVERENDEMFISSRFELDAVSNVLKEAQALNVPQFGYDDTLSCMTSRLCDLDSGEDDDWRTHDYLHQTDTCIGVAIQRQKEQLSVELNKIDARIMRSVTGMQQLELKLGPASMFDYRMVVLPLVKSFLRLHLEDLVDKDAAERSDAAREAFLAELALDAKKNVNKGGDPKQTNEKSKDKKKNKDYKKAKDTKAVSSNDQRPFYQKTAEKSLCLEAREIGIKKQTILSKQDNDFLCSINEISEFLADGDLLEPEHMVTGDHLKQNEEEFRCRVELEAEEKKLEETLEYQRRIEDEAKKKHLAEQFKNVTMFPKNVVEEPGAINSNPSLDYLARLHDNIPPACLEGIGFGDFHFSEEAMHKDHQSVKFNQSRNKFCRLDQRLNSEAQQFSGDYSEKCHETKTDDVQPFGQDNGIPNKGSLKLGGMEKNAWPVKSFNNSCPQNIKKTNSQSHFKHKQGTMGAVHDGFVPTNQQTDRQAPRRNSSVKLLDGNSRALPYAKENRVHLRYPNEVNYGDHTPAMSLDNAQLDHRDNGTETLRPLHTELDDEERFQADLKKAVRQSLENDCGASSTETASIPSRKDIFGTGLKNAVGEYNCFLNVIIQSLWHLRRFRDEFLKTSSMHVHVGNPCVVCALDDIFTALTKASEEGQREAVAPTSLRIALSNLYPDSKFFQEAQMNDASEVLAVIFDCLHKSYTSSGECDAESLESNSVGSWDCANNSCIVHSLFGMDIYEQMNCYSCGMESRHLKYTSFFHNINANSLRTTKIMCPDSCFDELLKIVEMNHQLACDPDARGCGKPNYIHHILSSPPHVFTTVLGWQNTNESVDDISATLAAITIEVDIGVLYRGLDQGSKHSLVSVVCYYGQHYHCFAFEHEQWVMYDDQMVKVIGGWNDVISMCEKGHLQPQVLFFEAVN</sequence>
<evidence type="ECO:0000313" key="5">
    <source>
        <dbReference type="Proteomes" id="UP000504607"/>
    </source>
</evidence>
<feature type="region of interest" description="Disordered" evidence="3">
    <location>
        <begin position="960"/>
        <end position="998"/>
    </location>
</feature>
<keyword evidence="1" id="KW-0833">Ubl conjugation pathway</keyword>
<dbReference type="Gene3D" id="3.90.70.10">
    <property type="entry name" value="Cysteine proteinases"/>
    <property type="match status" value="1"/>
</dbReference>
<dbReference type="InterPro" id="IPR028889">
    <property type="entry name" value="USP"/>
</dbReference>
<keyword evidence="2" id="KW-0378">Hydrolase</keyword>
<evidence type="ECO:0000256" key="1">
    <source>
        <dbReference type="ARBA" id="ARBA00022786"/>
    </source>
</evidence>
<dbReference type="GO" id="GO:0016579">
    <property type="term" value="P:protein deubiquitination"/>
    <property type="evidence" value="ECO:0007669"/>
    <property type="project" value="InterPro"/>
</dbReference>
<dbReference type="OrthoDB" id="205782at2759"/>
<keyword evidence="5" id="KW-1185">Reference proteome</keyword>
<evidence type="ECO:0000256" key="2">
    <source>
        <dbReference type="ARBA" id="ARBA00022801"/>
    </source>
</evidence>
<feature type="region of interest" description="Disordered" evidence="3">
    <location>
        <begin position="298"/>
        <end position="346"/>
    </location>
</feature>
<dbReference type="InterPro" id="IPR038765">
    <property type="entry name" value="Papain-like_cys_pep_sf"/>
</dbReference>
<organism evidence="5 6">
    <name type="scientific">Elaeis guineensis var. tenera</name>
    <name type="common">Oil palm</name>
    <dbReference type="NCBI Taxonomy" id="51953"/>
    <lineage>
        <taxon>Eukaryota</taxon>
        <taxon>Viridiplantae</taxon>
        <taxon>Streptophyta</taxon>
        <taxon>Embryophyta</taxon>
        <taxon>Tracheophyta</taxon>
        <taxon>Spermatophyta</taxon>
        <taxon>Magnoliopsida</taxon>
        <taxon>Liliopsida</taxon>
        <taxon>Arecaceae</taxon>
        <taxon>Arecoideae</taxon>
        <taxon>Cocoseae</taxon>
        <taxon>Elaeidinae</taxon>
        <taxon>Elaeis</taxon>
    </lineage>
</organism>
<feature type="domain" description="USP" evidence="4">
    <location>
        <begin position="1380"/>
        <end position="1708"/>
    </location>
</feature>
<dbReference type="Proteomes" id="UP000504607">
    <property type="component" value="Unplaced"/>
</dbReference>
<name>A0A8N4ID67_ELAGV</name>
<feature type="region of interest" description="Disordered" evidence="3">
    <location>
        <begin position="1"/>
        <end position="46"/>
    </location>
</feature>
<dbReference type="KEGG" id="egu:105034021"/>
<evidence type="ECO:0000313" key="6">
    <source>
        <dbReference type="RefSeq" id="XP_029117313.1"/>
    </source>
</evidence>
<dbReference type="InterPro" id="IPR052398">
    <property type="entry name" value="Ubiquitin_hydrolase_53/54"/>
</dbReference>
<dbReference type="GO" id="GO:0004843">
    <property type="term" value="F:cysteine-type deubiquitinase activity"/>
    <property type="evidence" value="ECO:0007669"/>
    <property type="project" value="InterPro"/>
</dbReference>
<accession>A0A8N4ID67</accession>
<gene>
    <name evidence="6" type="primary">LOC105034021</name>
</gene>
<dbReference type="CDD" id="cd02257">
    <property type="entry name" value="Peptidase_C19"/>
    <property type="match status" value="1"/>
</dbReference>
<dbReference type="InterPro" id="IPR001394">
    <property type="entry name" value="Peptidase_C19_UCH"/>
</dbReference>
<dbReference type="InterPro" id="IPR011990">
    <property type="entry name" value="TPR-like_helical_dom_sf"/>
</dbReference>
<feature type="compositionally biased region" description="Basic and acidic residues" evidence="3">
    <location>
        <begin position="960"/>
        <end position="975"/>
    </location>
</feature>
<dbReference type="Gene3D" id="1.25.40.10">
    <property type="entry name" value="Tetratricopeptide repeat domain"/>
    <property type="match status" value="1"/>
</dbReference>
<feature type="compositionally biased region" description="Low complexity" evidence="3">
    <location>
        <begin position="315"/>
        <end position="324"/>
    </location>
</feature>
<dbReference type="InterPro" id="IPR006866">
    <property type="entry name" value="DUF627_N"/>
</dbReference>
<dbReference type="PANTHER" id="PTHR22975:SF9">
    <property type="entry name" value="ECHINUS SPLICE FORM 3"/>
    <property type="match status" value="1"/>
</dbReference>
<proteinExistence type="predicted"/>